<proteinExistence type="predicted"/>
<evidence type="ECO:0000313" key="1">
    <source>
        <dbReference type="Proteomes" id="UP000887580"/>
    </source>
</evidence>
<dbReference type="Proteomes" id="UP000887580">
    <property type="component" value="Unplaced"/>
</dbReference>
<protein>
    <submittedName>
        <fullName evidence="2">Uncharacterized protein</fullName>
    </submittedName>
</protein>
<reference evidence="2" key="1">
    <citation type="submission" date="2022-11" db="UniProtKB">
        <authorList>
            <consortium name="WormBaseParasite"/>
        </authorList>
    </citation>
    <scope>IDENTIFICATION</scope>
</reference>
<organism evidence="1 2">
    <name type="scientific">Panagrolaimus sp. PS1159</name>
    <dbReference type="NCBI Taxonomy" id="55785"/>
    <lineage>
        <taxon>Eukaryota</taxon>
        <taxon>Metazoa</taxon>
        <taxon>Ecdysozoa</taxon>
        <taxon>Nematoda</taxon>
        <taxon>Chromadorea</taxon>
        <taxon>Rhabditida</taxon>
        <taxon>Tylenchina</taxon>
        <taxon>Panagrolaimomorpha</taxon>
        <taxon>Panagrolaimoidea</taxon>
        <taxon>Panagrolaimidae</taxon>
        <taxon>Panagrolaimus</taxon>
    </lineage>
</organism>
<sequence>MSISTASETFEKKSDNEIRALHIPAYKTIFDLHVNEKAISTKPIFGGINSVQKNPFEFPRQQDANVSMPELSQYKASQQLLNPNQA</sequence>
<dbReference type="WBParaSite" id="PS1159_v2.g7711.t1">
    <property type="protein sequence ID" value="PS1159_v2.g7711.t1"/>
    <property type="gene ID" value="PS1159_v2.g7711"/>
</dbReference>
<name>A0AC35GR01_9BILA</name>
<accession>A0AC35GR01</accession>
<evidence type="ECO:0000313" key="2">
    <source>
        <dbReference type="WBParaSite" id="PS1159_v2.g7711.t1"/>
    </source>
</evidence>